<dbReference type="Gene3D" id="3.40.1810.10">
    <property type="entry name" value="Transcription factor, MADS-box"/>
    <property type="match status" value="1"/>
</dbReference>
<evidence type="ECO:0000259" key="7">
    <source>
        <dbReference type="PROSITE" id="PS50066"/>
    </source>
</evidence>
<evidence type="ECO:0000313" key="9">
    <source>
        <dbReference type="EMBL" id="KAL1205869.1"/>
    </source>
</evidence>
<dbReference type="Pfam" id="PF01486">
    <property type="entry name" value="K-box"/>
    <property type="match status" value="1"/>
</dbReference>
<evidence type="ECO:0000256" key="5">
    <source>
        <dbReference type="ARBA" id="ARBA00023242"/>
    </source>
</evidence>
<organism evidence="9 10">
    <name type="scientific">Cardamine amara subsp. amara</name>
    <dbReference type="NCBI Taxonomy" id="228776"/>
    <lineage>
        <taxon>Eukaryota</taxon>
        <taxon>Viridiplantae</taxon>
        <taxon>Streptophyta</taxon>
        <taxon>Embryophyta</taxon>
        <taxon>Tracheophyta</taxon>
        <taxon>Spermatophyta</taxon>
        <taxon>Magnoliopsida</taxon>
        <taxon>eudicotyledons</taxon>
        <taxon>Gunneridae</taxon>
        <taxon>Pentapetalae</taxon>
        <taxon>rosids</taxon>
        <taxon>malvids</taxon>
        <taxon>Brassicales</taxon>
        <taxon>Brassicaceae</taxon>
        <taxon>Cardamineae</taxon>
        <taxon>Cardamine</taxon>
    </lineage>
</organism>
<gene>
    <name evidence="9" type="ORF">V5N11_017952</name>
</gene>
<dbReference type="InterPro" id="IPR033896">
    <property type="entry name" value="MEF2-like_N"/>
</dbReference>
<dbReference type="InterPro" id="IPR002487">
    <property type="entry name" value="TF_Kbox"/>
</dbReference>
<evidence type="ECO:0000259" key="8">
    <source>
        <dbReference type="PROSITE" id="PS51297"/>
    </source>
</evidence>
<keyword evidence="2" id="KW-0805">Transcription regulation</keyword>
<dbReference type="SUPFAM" id="SSF55455">
    <property type="entry name" value="SRF-like"/>
    <property type="match status" value="1"/>
</dbReference>
<dbReference type="InterPro" id="IPR002100">
    <property type="entry name" value="TF_MADSbox"/>
</dbReference>
<dbReference type="Proteomes" id="UP001558713">
    <property type="component" value="Unassembled WGS sequence"/>
</dbReference>
<dbReference type="InterPro" id="IPR050142">
    <property type="entry name" value="MADS-box/MEF2_TF"/>
</dbReference>
<accession>A0ABD1ARF9</accession>
<dbReference type="EMBL" id="JBANAX010000510">
    <property type="protein sequence ID" value="KAL1205869.1"/>
    <property type="molecule type" value="Genomic_DNA"/>
</dbReference>
<comment type="caution">
    <text evidence="9">The sequence shown here is derived from an EMBL/GenBank/DDBJ whole genome shotgun (WGS) entry which is preliminary data.</text>
</comment>
<evidence type="ECO:0000313" key="10">
    <source>
        <dbReference type="Proteomes" id="UP001558713"/>
    </source>
</evidence>
<sequence length="251" mass="28735">MGRGRVELKRIENKINRQVTFAKRRNGLLKKAYELSVLCDADVALIIFSNRGKLYEFCSSSNMLKTLERYQKCSYGSIEVNNKPAKELENSYREYLKLKGRYENLQRQQRNLLGEDLGPLNSKELEQLERQLDGSLKQVRSIKTQYMLDQLSDLQSKEQMLLETNRALSMKLDDMIGVRSHHHMGGGGWEGDEQNVTYAHHQAQSQGLYQPLECNPTLQIGYDNPVCSEQITATTQAQAQPGNGYIPGWML</sequence>
<dbReference type="PANTHER" id="PTHR48019">
    <property type="entry name" value="SERUM RESPONSE FACTOR HOMOLOG"/>
    <property type="match status" value="1"/>
</dbReference>
<keyword evidence="4" id="KW-0804">Transcription</keyword>
<dbReference type="Pfam" id="PF00319">
    <property type="entry name" value="SRF-TF"/>
    <property type="match status" value="1"/>
</dbReference>
<evidence type="ECO:0000256" key="2">
    <source>
        <dbReference type="ARBA" id="ARBA00023015"/>
    </source>
</evidence>
<dbReference type="PRINTS" id="PR00404">
    <property type="entry name" value="MADSDOMAIN"/>
</dbReference>
<evidence type="ECO:0000256" key="6">
    <source>
        <dbReference type="SAM" id="Coils"/>
    </source>
</evidence>
<proteinExistence type="predicted"/>
<dbReference type="SMART" id="SM00432">
    <property type="entry name" value="MADS"/>
    <property type="match status" value="1"/>
</dbReference>
<dbReference type="PROSITE" id="PS00350">
    <property type="entry name" value="MADS_BOX_1"/>
    <property type="match status" value="1"/>
</dbReference>
<dbReference type="InterPro" id="IPR036879">
    <property type="entry name" value="TF_MADSbox_sf"/>
</dbReference>
<reference evidence="9 10" key="1">
    <citation type="submission" date="2024-04" db="EMBL/GenBank/DDBJ databases">
        <title>Genome assembly C_amara_ONT_v2.</title>
        <authorList>
            <person name="Yant L."/>
            <person name="Moore C."/>
            <person name="Slenker M."/>
        </authorList>
    </citation>
    <scope>NUCLEOTIDE SEQUENCE [LARGE SCALE GENOMIC DNA]</scope>
    <source>
        <tissue evidence="9">Leaf</tissue>
    </source>
</reference>
<dbReference type="GO" id="GO:0005634">
    <property type="term" value="C:nucleus"/>
    <property type="evidence" value="ECO:0007669"/>
    <property type="project" value="UniProtKB-SubCell"/>
</dbReference>
<feature type="domain" description="K-box" evidence="8">
    <location>
        <begin position="88"/>
        <end position="178"/>
    </location>
</feature>
<dbReference type="GO" id="GO:0048440">
    <property type="term" value="P:carpel development"/>
    <property type="evidence" value="ECO:0007669"/>
    <property type="project" value="UniProtKB-ARBA"/>
</dbReference>
<dbReference type="PROSITE" id="PS50066">
    <property type="entry name" value="MADS_BOX_2"/>
    <property type="match status" value="1"/>
</dbReference>
<dbReference type="GO" id="GO:0003677">
    <property type="term" value="F:DNA binding"/>
    <property type="evidence" value="ECO:0007669"/>
    <property type="project" value="UniProtKB-KW"/>
</dbReference>
<feature type="coiled-coil region" evidence="6">
    <location>
        <begin position="85"/>
        <end position="145"/>
    </location>
</feature>
<comment type="subcellular location">
    <subcellularLocation>
        <location evidence="1">Nucleus</location>
    </subcellularLocation>
</comment>
<keyword evidence="3" id="KW-0238">DNA-binding</keyword>
<evidence type="ECO:0000256" key="1">
    <source>
        <dbReference type="ARBA" id="ARBA00004123"/>
    </source>
</evidence>
<feature type="domain" description="MADS-box" evidence="7">
    <location>
        <begin position="1"/>
        <end position="61"/>
    </location>
</feature>
<dbReference type="AlphaFoldDB" id="A0ABD1ARF9"/>
<dbReference type="PROSITE" id="PS51297">
    <property type="entry name" value="K_BOX"/>
    <property type="match status" value="1"/>
</dbReference>
<evidence type="ECO:0000256" key="3">
    <source>
        <dbReference type="ARBA" id="ARBA00023125"/>
    </source>
</evidence>
<name>A0ABD1ARF9_CARAN</name>
<protein>
    <submittedName>
        <fullName evidence="9">Developmental protein SEPALLATA 1</fullName>
    </submittedName>
</protein>
<evidence type="ECO:0000256" key="4">
    <source>
        <dbReference type="ARBA" id="ARBA00023163"/>
    </source>
</evidence>
<dbReference type="CDD" id="cd00265">
    <property type="entry name" value="MADS_MEF2_like"/>
    <property type="match status" value="1"/>
</dbReference>
<keyword evidence="10" id="KW-1185">Reference proteome</keyword>
<keyword evidence="5" id="KW-0539">Nucleus</keyword>
<dbReference type="FunFam" id="3.40.1810.10:FF:000004">
    <property type="entry name" value="MADS-box transcription factor 1"/>
    <property type="match status" value="1"/>
</dbReference>
<keyword evidence="6" id="KW-0175">Coiled coil</keyword>